<dbReference type="PANTHER" id="PTHR43740:SF2">
    <property type="entry name" value="LEUCINE--TRNA LIGASE, MITOCHONDRIAL"/>
    <property type="match status" value="1"/>
</dbReference>
<reference evidence="15 16" key="1">
    <citation type="journal article" date="2013" name="Genome Announc.">
        <title>Whole-Genome Sequence of the Clinical Strain Corynebacterium argentoratense DSM 44202, Isolated from a Human Throat Specimen.</title>
        <authorList>
            <person name="Bomholt C."/>
            <person name="Glaub A."/>
            <person name="Gravermann K."/>
            <person name="Albersmeier A."/>
            <person name="Brinkrolf K."/>
            <person name="Ruckert C."/>
            <person name="Tauch A."/>
        </authorList>
    </citation>
    <scope>NUCLEOTIDE SEQUENCE [LARGE SCALE GENOMIC DNA]</scope>
    <source>
        <strain evidence="15">DSM 44202</strain>
    </source>
</reference>
<comment type="caution">
    <text evidence="9">Lacks conserved residue(s) required for the propagation of feature annotation.</text>
</comment>
<dbReference type="FunFam" id="3.40.50.620:FF:000060">
    <property type="entry name" value="Leucine--tRNA ligase"/>
    <property type="match status" value="1"/>
</dbReference>
<dbReference type="KEGG" id="caz:CARG_09545"/>
<dbReference type="Pfam" id="PF08264">
    <property type="entry name" value="Anticodon_1"/>
    <property type="match status" value="1"/>
</dbReference>
<name>U3GWS1_9CORY</name>
<dbReference type="FunFam" id="3.40.50.620:FF:000056">
    <property type="entry name" value="Leucine--tRNA ligase"/>
    <property type="match status" value="1"/>
</dbReference>
<dbReference type="Pfam" id="PF09334">
    <property type="entry name" value="tRNA-synt_1g"/>
    <property type="match status" value="1"/>
</dbReference>
<evidence type="ECO:0000259" key="12">
    <source>
        <dbReference type="Pfam" id="PF08264"/>
    </source>
</evidence>
<dbReference type="EMBL" id="CP006365">
    <property type="protein sequence ID" value="AGU16000.1"/>
    <property type="molecule type" value="Genomic_DNA"/>
</dbReference>
<evidence type="ECO:0000256" key="11">
    <source>
        <dbReference type="SAM" id="MobiDB-lite"/>
    </source>
</evidence>
<evidence type="ECO:0000256" key="3">
    <source>
        <dbReference type="ARBA" id="ARBA00022598"/>
    </source>
</evidence>
<dbReference type="STRING" id="1348662.CARG_09545"/>
<feature type="domain" description="Methionyl/Leucyl tRNA synthetase" evidence="13">
    <location>
        <begin position="61"/>
        <end position="164"/>
    </location>
</feature>
<evidence type="ECO:0000259" key="14">
    <source>
        <dbReference type="Pfam" id="PF13603"/>
    </source>
</evidence>
<dbReference type="NCBIfam" id="TIGR00396">
    <property type="entry name" value="leuS_bact"/>
    <property type="match status" value="1"/>
</dbReference>
<keyword evidence="16" id="KW-1185">Reference proteome</keyword>
<dbReference type="InterPro" id="IPR009080">
    <property type="entry name" value="tRNAsynth_Ia_anticodon-bd"/>
</dbReference>
<dbReference type="InterPro" id="IPR001412">
    <property type="entry name" value="aa-tRNA-synth_I_CS"/>
</dbReference>
<feature type="domain" description="Methionyl/Valyl/Leucyl/Isoleucyl-tRNA synthetase anticodon-binding" evidence="12">
    <location>
        <begin position="793"/>
        <end position="905"/>
    </location>
</feature>
<evidence type="ECO:0000313" key="15">
    <source>
        <dbReference type="EMBL" id="AGU16000.1"/>
    </source>
</evidence>
<dbReference type="PANTHER" id="PTHR43740">
    <property type="entry name" value="LEUCYL-TRNA SYNTHETASE"/>
    <property type="match status" value="1"/>
</dbReference>
<dbReference type="eggNOG" id="COG0495">
    <property type="taxonomic scope" value="Bacteria"/>
</dbReference>
<evidence type="ECO:0000256" key="9">
    <source>
        <dbReference type="HAMAP-Rule" id="MF_00049"/>
    </source>
</evidence>
<dbReference type="GO" id="GO:0005524">
    <property type="term" value="F:ATP binding"/>
    <property type="evidence" value="ECO:0007669"/>
    <property type="project" value="UniProtKB-UniRule"/>
</dbReference>
<dbReference type="FunFam" id="3.40.50.620:FF:000087">
    <property type="entry name" value="Leucine--tRNA ligase"/>
    <property type="match status" value="1"/>
</dbReference>
<comment type="catalytic activity">
    <reaction evidence="8 9">
        <text>tRNA(Leu) + L-leucine + ATP = L-leucyl-tRNA(Leu) + AMP + diphosphate</text>
        <dbReference type="Rhea" id="RHEA:11688"/>
        <dbReference type="Rhea" id="RHEA-COMP:9613"/>
        <dbReference type="Rhea" id="RHEA-COMP:9622"/>
        <dbReference type="ChEBI" id="CHEBI:30616"/>
        <dbReference type="ChEBI" id="CHEBI:33019"/>
        <dbReference type="ChEBI" id="CHEBI:57427"/>
        <dbReference type="ChEBI" id="CHEBI:78442"/>
        <dbReference type="ChEBI" id="CHEBI:78494"/>
        <dbReference type="ChEBI" id="CHEBI:456215"/>
        <dbReference type="EC" id="6.1.1.4"/>
    </reaction>
</comment>
<sequence>MTPEHRYSPELAGQIESAWQNYWIDNGTFNAPNPVGNLAVENPANPGAADKPKLFVQDMFPFPSGAGLHVGHPLGYIATDVYARYNRMLGKNVLHTLGYDAFGLPAEQYAIQTGTHPRIKTQESIDNMERQLGRLGLGHDRRRSVATTDVEFYKWTQWIFLQIFNAYFDQDEQKAKPIAQLIERLERGEVEGHEDYPTLDRAAQAEVVDSFRLVYRSNSMVNWCPGLGTVLANEEVTADGKSERGNFPVFRKQLSQWMMRITAYSDRLIDDLDLLDWPDKVKAMQRNWIGRSKGAEVDFDVAGHTVTVFTTRPDTLFGASYVTLAPEHELVDTLVTDTPYAADVDPKWTYNAASPMEAVEAYRAAIAAKSDVERQENKDKTGVFLGVYATNPVNGDKLPVFIADYVLTGYGTGAIMAVPAHDTRDYEFATEFNLPIIEVVAGGNIEQEAFVDAGTAVNSANDRGLDLNGMSLDEAKATTIEWLEAQGAGVGKIQYKLRDWLFARQRYWGEPFPIVYDEDGVAHALPDSMLPIELPEVDDYKPVSFDPEDADSSPQPPLAKATDWVNVELDLGDGPKMYRRDTNVMPQWAGSSWYQLRYIDPENHDAFCDFANEQYWTGPQADRGAQDPGGVDLYVGGVEHAVLHLLYSRFWHKVLFDLGYVSSKEPYRRLFNQGYIQAFAYTDSRGVYVPAAEVEERDGQFFYHGEPVTQEYGKMGKSLKNAVAPDEICDDYGADTLRVYEMAMGPLDTSRPWATKDVVGAQRFLQRTWRLVVDEESGAIRLHDAALTDEDNKQLHRTIAGVRDDYDNLRMNTVVAKLIEYVNYVTKTYPDGAPRAAVEPLVLMLAPVAPHIAEELHQRLGGQSTLAYEPFPTFEDKWLKDDSVELPVQVNGKVRGRMTVAVDASKDDLLAAAHAAVAAHVEGKTVVKEIVVPGRMVNLVVK</sequence>
<evidence type="ECO:0000256" key="10">
    <source>
        <dbReference type="RuleBase" id="RU363039"/>
    </source>
</evidence>
<evidence type="ECO:0000256" key="2">
    <source>
        <dbReference type="ARBA" id="ARBA00022490"/>
    </source>
</evidence>
<dbReference type="InterPro" id="IPR025709">
    <property type="entry name" value="Leu_tRNA-synth_edit"/>
</dbReference>
<dbReference type="RefSeq" id="WP_021012397.1">
    <property type="nucleotide sequence ID" value="NC_022198.1"/>
</dbReference>
<dbReference type="Gene3D" id="3.40.50.620">
    <property type="entry name" value="HUPs"/>
    <property type="match status" value="3"/>
</dbReference>
<dbReference type="SUPFAM" id="SSF50677">
    <property type="entry name" value="ValRS/IleRS/LeuRS editing domain"/>
    <property type="match status" value="1"/>
</dbReference>
<evidence type="ECO:0000256" key="1">
    <source>
        <dbReference type="ARBA" id="ARBA00005594"/>
    </source>
</evidence>
<feature type="domain" description="Leucyl-tRNA synthetase editing" evidence="14">
    <location>
        <begin position="286"/>
        <end position="483"/>
    </location>
</feature>
<keyword evidence="4 9" id="KW-0547">Nucleotide-binding</keyword>
<proteinExistence type="inferred from homology"/>
<comment type="similarity">
    <text evidence="1 9 10">Belongs to the class-I aminoacyl-tRNA synthetase family.</text>
</comment>
<feature type="region of interest" description="Disordered" evidence="11">
    <location>
        <begin position="540"/>
        <end position="559"/>
    </location>
</feature>
<dbReference type="AlphaFoldDB" id="U3GWS1"/>
<dbReference type="Pfam" id="PF13603">
    <property type="entry name" value="tRNA-synt_1_2"/>
    <property type="match status" value="1"/>
</dbReference>
<dbReference type="InterPro" id="IPR014729">
    <property type="entry name" value="Rossmann-like_a/b/a_fold"/>
</dbReference>
<evidence type="ECO:0000256" key="8">
    <source>
        <dbReference type="ARBA" id="ARBA00047469"/>
    </source>
</evidence>
<dbReference type="Proteomes" id="UP000016943">
    <property type="component" value="Chromosome"/>
</dbReference>
<keyword evidence="5 9" id="KW-0067">ATP-binding</keyword>
<gene>
    <name evidence="9" type="primary">leuS</name>
    <name evidence="15" type="ORF">CARG_09545</name>
</gene>
<dbReference type="FunFam" id="1.10.730.10:FF:000011">
    <property type="entry name" value="Leucine--tRNA ligase chloroplastic/mitochondrial"/>
    <property type="match status" value="1"/>
</dbReference>
<dbReference type="GO" id="GO:0005829">
    <property type="term" value="C:cytosol"/>
    <property type="evidence" value="ECO:0007669"/>
    <property type="project" value="TreeGrafter"/>
</dbReference>
<dbReference type="PATRIC" id="fig|1348662.3.peg.1886"/>
<dbReference type="InterPro" id="IPR002302">
    <property type="entry name" value="Leu-tRNA-ligase"/>
</dbReference>
<dbReference type="PROSITE" id="PS00178">
    <property type="entry name" value="AA_TRNA_LIGASE_I"/>
    <property type="match status" value="1"/>
</dbReference>
<keyword evidence="6 9" id="KW-0648">Protein biosynthesis</keyword>
<evidence type="ECO:0000256" key="7">
    <source>
        <dbReference type="ARBA" id="ARBA00023146"/>
    </source>
</evidence>
<accession>U3GWS1</accession>
<dbReference type="GO" id="GO:0004823">
    <property type="term" value="F:leucine-tRNA ligase activity"/>
    <property type="evidence" value="ECO:0007669"/>
    <property type="project" value="UniProtKB-UniRule"/>
</dbReference>
<dbReference type="GO" id="GO:0006429">
    <property type="term" value="P:leucyl-tRNA aminoacylation"/>
    <property type="evidence" value="ECO:0007669"/>
    <property type="project" value="UniProtKB-UniRule"/>
</dbReference>
<dbReference type="CDD" id="cd07958">
    <property type="entry name" value="Anticodon_Ia_Leu_BEm"/>
    <property type="match status" value="1"/>
</dbReference>
<evidence type="ECO:0000313" key="16">
    <source>
        <dbReference type="Proteomes" id="UP000016943"/>
    </source>
</evidence>
<dbReference type="EC" id="6.1.1.4" evidence="9"/>
<keyword evidence="2 9" id="KW-0963">Cytoplasm</keyword>
<evidence type="ECO:0000256" key="5">
    <source>
        <dbReference type="ARBA" id="ARBA00022840"/>
    </source>
</evidence>
<organism evidence="15 16">
    <name type="scientific">Corynebacterium argentoratense DSM 44202</name>
    <dbReference type="NCBI Taxonomy" id="1348662"/>
    <lineage>
        <taxon>Bacteria</taxon>
        <taxon>Bacillati</taxon>
        <taxon>Actinomycetota</taxon>
        <taxon>Actinomycetes</taxon>
        <taxon>Mycobacteriales</taxon>
        <taxon>Corynebacteriaceae</taxon>
        <taxon>Corynebacterium</taxon>
    </lineage>
</organism>
<feature type="short sequence motif" description="'KMSKS' region" evidence="9">
    <location>
        <begin position="714"/>
        <end position="718"/>
    </location>
</feature>
<dbReference type="OrthoDB" id="9810365at2"/>
<dbReference type="InterPro" id="IPR015413">
    <property type="entry name" value="Methionyl/Leucyl_tRNA_Synth"/>
</dbReference>
<dbReference type="GeneID" id="78250629"/>
<keyword evidence="7 9" id="KW-0030">Aminoacyl-tRNA synthetase</keyword>
<protein>
    <recommendedName>
        <fullName evidence="9">Leucine--tRNA ligase</fullName>
        <ecNumber evidence="9">6.1.1.4</ecNumber>
    </recommendedName>
    <alternativeName>
        <fullName evidence="9">Leucyl-tRNA synthetase</fullName>
        <shortName evidence="9">LeuRS</shortName>
    </alternativeName>
</protein>
<dbReference type="Gene3D" id="1.10.730.10">
    <property type="entry name" value="Isoleucyl-tRNA Synthetase, Domain 1"/>
    <property type="match status" value="2"/>
</dbReference>
<dbReference type="SUPFAM" id="SSF47323">
    <property type="entry name" value="Anticodon-binding domain of a subclass of class I aminoacyl-tRNA synthetases"/>
    <property type="match status" value="1"/>
</dbReference>
<evidence type="ECO:0000256" key="4">
    <source>
        <dbReference type="ARBA" id="ARBA00022741"/>
    </source>
</evidence>
<dbReference type="SUPFAM" id="SSF52374">
    <property type="entry name" value="Nucleotidylyl transferase"/>
    <property type="match status" value="1"/>
</dbReference>
<dbReference type="InterPro" id="IPR013155">
    <property type="entry name" value="M/V/L/I-tRNA-synth_anticd-bd"/>
</dbReference>
<keyword evidence="3 9" id="KW-0436">Ligase</keyword>
<dbReference type="HOGENOM" id="CLU_004427_0_0_11"/>
<dbReference type="GO" id="GO:0002161">
    <property type="term" value="F:aminoacyl-tRNA deacylase activity"/>
    <property type="evidence" value="ECO:0007669"/>
    <property type="project" value="InterPro"/>
</dbReference>
<feature type="binding site" evidence="9">
    <location>
        <position position="717"/>
    </location>
    <ligand>
        <name>ATP</name>
        <dbReference type="ChEBI" id="CHEBI:30616"/>
    </ligand>
</feature>
<dbReference type="HAMAP" id="MF_00049_B">
    <property type="entry name" value="Leu_tRNA_synth_B"/>
    <property type="match status" value="1"/>
</dbReference>
<dbReference type="InterPro" id="IPR009008">
    <property type="entry name" value="Val/Leu/Ile-tRNA-synth_edit"/>
</dbReference>
<evidence type="ECO:0000256" key="6">
    <source>
        <dbReference type="ARBA" id="ARBA00022917"/>
    </source>
</evidence>
<dbReference type="FunFam" id="3.90.740.10:FF:000017">
    <property type="entry name" value="Leucine--tRNA ligase"/>
    <property type="match status" value="1"/>
</dbReference>
<dbReference type="PRINTS" id="PR00985">
    <property type="entry name" value="TRNASYNTHLEU"/>
</dbReference>
<comment type="subcellular location">
    <subcellularLocation>
        <location evidence="9">Cytoplasm</location>
    </subcellularLocation>
</comment>
<evidence type="ECO:0000259" key="13">
    <source>
        <dbReference type="Pfam" id="PF09334"/>
    </source>
</evidence>